<protein>
    <submittedName>
        <fullName evidence="2">Uncharacterized protein</fullName>
    </submittedName>
</protein>
<name>A0AAV4C1A9_9GAST</name>
<keyword evidence="3" id="KW-1185">Reference proteome</keyword>
<dbReference type="EMBL" id="BLXT01005706">
    <property type="protein sequence ID" value="GFO25132.1"/>
    <property type="molecule type" value="Genomic_DNA"/>
</dbReference>
<accession>A0AAV4C1A9</accession>
<comment type="caution">
    <text evidence="2">The sequence shown here is derived from an EMBL/GenBank/DDBJ whole genome shotgun (WGS) entry which is preliminary data.</text>
</comment>
<dbReference type="Proteomes" id="UP000735302">
    <property type="component" value="Unassembled WGS sequence"/>
</dbReference>
<reference evidence="2 3" key="1">
    <citation type="journal article" date="2021" name="Elife">
        <title>Chloroplast acquisition without the gene transfer in kleptoplastic sea slugs, Plakobranchus ocellatus.</title>
        <authorList>
            <person name="Maeda T."/>
            <person name="Takahashi S."/>
            <person name="Yoshida T."/>
            <person name="Shimamura S."/>
            <person name="Takaki Y."/>
            <person name="Nagai Y."/>
            <person name="Toyoda A."/>
            <person name="Suzuki Y."/>
            <person name="Arimoto A."/>
            <person name="Ishii H."/>
            <person name="Satoh N."/>
            <person name="Nishiyama T."/>
            <person name="Hasebe M."/>
            <person name="Maruyama T."/>
            <person name="Minagawa J."/>
            <person name="Obokata J."/>
            <person name="Shigenobu S."/>
        </authorList>
    </citation>
    <scope>NUCLEOTIDE SEQUENCE [LARGE SCALE GENOMIC DNA]</scope>
</reference>
<evidence type="ECO:0000313" key="2">
    <source>
        <dbReference type="EMBL" id="GFO25132.1"/>
    </source>
</evidence>
<gene>
    <name evidence="2" type="ORF">PoB_005163700</name>
</gene>
<sequence length="103" mass="11303">MTLDFDTDNDTALPFQMNVEITLQKSPAYSGAEVDIRSNGKTDGGNPAYRSGHMTSEEAESGREDCNSAVHLLHTHSSARLISLTLFPSFLNALRVLLIEHII</sequence>
<evidence type="ECO:0000256" key="1">
    <source>
        <dbReference type="SAM" id="MobiDB-lite"/>
    </source>
</evidence>
<organism evidence="2 3">
    <name type="scientific">Plakobranchus ocellatus</name>
    <dbReference type="NCBI Taxonomy" id="259542"/>
    <lineage>
        <taxon>Eukaryota</taxon>
        <taxon>Metazoa</taxon>
        <taxon>Spiralia</taxon>
        <taxon>Lophotrochozoa</taxon>
        <taxon>Mollusca</taxon>
        <taxon>Gastropoda</taxon>
        <taxon>Heterobranchia</taxon>
        <taxon>Euthyneura</taxon>
        <taxon>Panpulmonata</taxon>
        <taxon>Sacoglossa</taxon>
        <taxon>Placobranchoidea</taxon>
        <taxon>Plakobranchidae</taxon>
        <taxon>Plakobranchus</taxon>
    </lineage>
</organism>
<dbReference type="AlphaFoldDB" id="A0AAV4C1A9"/>
<proteinExistence type="predicted"/>
<feature type="region of interest" description="Disordered" evidence="1">
    <location>
        <begin position="34"/>
        <end position="63"/>
    </location>
</feature>
<evidence type="ECO:0000313" key="3">
    <source>
        <dbReference type="Proteomes" id="UP000735302"/>
    </source>
</evidence>